<dbReference type="OrthoDB" id="6063244at2759"/>
<dbReference type="AlphaFoldDB" id="A0A6J8BFF5"/>
<dbReference type="EMBL" id="CACVKT020003253">
    <property type="protein sequence ID" value="CAC5382688.1"/>
    <property type="molecule type" value="Genomic_DNA"/>
</dbReference>
<feature type="compositionally biased region" description="Polar residues" evidence="1">
    <location>
        <begin position="1"/>
        <end position="10"/>
    </location>
</feature>
<keyword evidence="3" id="KW-1185">Reference proteome</keyword>
<evidence type="ECO:0000313" key="3">
    <source>
        <dbReference type="Proteomes" id="UP000507470"/>
    </source>
</evidence>
<evidence type="ECO:0000313" key="2">
    <source>
        <dbReference type="EMBL" id="CAC5382688.1"/>
    </source>
</evidence>
<evidence type="ECO:0000256" key="1">
    <source>
        <dbReference type="SAM" id="MobiDB-lite"/>
    </source>
</evidence>
<protein>
    <submittedName>
        <fullName evidence="2">Uncharacterized protein</fullName>
    </submittedName>
</protein>
<feature type="region of interest" description="Disordered" evidence="1">
    <location>
        <begin position="1"/>
        <end position="26"/>
    </location>
</feature>
<sequence length="207" mass="23305">MGRTARNTRSPYAAANRKSAHHPSDGETIIYQRNGSVNANTQRVRQQQPAAILSPELEQVANTVTQRIVPELKDQIAKAIEDIQRTPTPRSTPDTDQDLSGRCADMGWLAYDQQFRLKRARNPSLNWGCVDMELWLLNISQGVTPTQEPHISQNECRIICSDIGVPLTKEKMLGPSCITTFLGLEIDILEMVIRIQQDELTEVKEKL</sequence>
<accession>A0A6J8BFF5</accession>
<dbReference type="Proteomes" id="UP000507470">
    <property type="component" value="Unassembled WGS sequence"/>
</dbReference>
<name>A0A6J8BFF5_MYTCO</name>
<reference evidence="2 3" key="1">
    <citation type="submission" date="2020-06" db="EMBL/GenBank/DDBJ databases">
        <authorList>
            <person name="Li R."/>
            <person name="Bekaert M."/>
        </authorList>
    </citation>
    <scope>NUCLEOTIDE SEQUENCE [LARGE SCALE GENOMIC DNA]</scope>
    <source>
        <strain evidence="3">wild</strain>
    </source>
</reference>
<organism evidence="2 3">
    <name type="scientific">Mytilus coruscus</name>
    <name type="common">Sea mussel</name>
    <dbReference type="NCBI Taxonomy" id="42192"/>
    <lineage>
        <taxon>Eukaryota</taxon>
        <taxon>Metazoa</taxon>
        <taxon>Spiralia</taxon>
        <taxon>Lophotrochozoa</taxon>
        <taxon>Mollusca</taxon>
        <taxon>Bivalvia</taxon>
        <taxon>Autobranchia</taxon>
        <taxon>Pteriomorphia</taxon>
        <taxon>Mytilida</taxon>
        <taxon>Mytiloidea</taxon>
        <taxon>Mytilidae</taxon>
        <taxon>Mytilinae</taxon>
        <taxon>Mytilus</taxon>
    </lineage>
</organism>
<proteinExistence type="predicted"/>
<gene>
    <name evidence="2" type="ORF">MCOR_18490</name>
</gene>